<organism evidence="2 3">
    <name type="scientific">Sphingomonas yabuuchiae</name>
    <dbReference type="NCBI Taxonomy" id="172044"/>
    <lineage>
        <taxon>Bacteria</taxon>
        <taxon>Pseudomonadati</taxon>
        <taxon>Pseudomonadota</taxon>
        <taxon>Alphaproteobacteria</taxon>
        <taxon>Sphingomonadales</taxon>
        <taxon>Sphingomonadaceae</taxon>
        <taxon>Sphingomonas</taxon>
    </lineage>
</organism>
<proteinExistence type="predicted"/>
<reference evidence="2 3" key="1">
    <citation type="journal article" date="2016" name="Front. Microbiol.">
        <title>Genomic Resource of Rice Seed Associated Bacteria.</title>
        <authorList>
            <person name="Midha S."/>
            <person name="Bansal K."/>
            <person name="Sharma S."/>
            <person name="Kumar N."/>
            <person name="Patil P.P."/>
            <person name="Chaudhry V."/>
            <person name="Patil P.B."/>
        </authorList>
    </citation>
    <scope>NUCLEOTIDE SEQUENCE [LARGE SCALE GENOMIC DNA]</scope>
    <source>
        <strain evidence="2 3">NS355</strain>
    </source>
</reference>
<dbReference type="Pfam" id="PF04326">
    <property type="entry name" value="SLFN_AlbA_2"/>
    <property type="match status" value="1"/>
</dbReference>
<dbReference type="EMBL" id="LDTF01000036">
    <property type="protein sequence ID" value="KTT98924.1"/>
    <property type="molecule type" value="Genomic_DNA"/>
</dbReference>
<evidence type="ECO:0000259" key="1">
    <source>
        <dbReference type="Pfam" id="PF04326"/>
    </source>
</evidence>
<gene>
    <name evidence="2" type="ORF">NS355_08085</name>
</gene>
<evidence type="ECO:0000313" key="3">
    <source>
        <dbReference type="Proteomes" id="UP000073923"/>
    </source>
</evidence>
<name>A0A147IU39_9SPHN</name>
<comment type="caution">
    <text evidence="2">The sequence shown here is derived from an EMBL/GenBank/DDBJ whole genome shotgun (WGS) entry which is preliminary data.</text>
</comment>
<dbReference type="InterPro" id="IPR038461">
    <property type="entry name" value="Schlafen_AlbA_2_dom_sf"/>
</dbReference>
<dbReference type="PATRIC" id="fig|172044.3.peg.1409"/>
<dbReference type="Gene3D" id="3.30.950.30">
    <property type="entry name" value="Schlafen, AAA domain"/>
    <property type="match status" value="1"/>
</dbReference>
<sequence length="269" mass="29886">MATKRGLREELAAVLEDPSRDSFRNLLRDHTGEAANLDFKAEWPADEKLARHVLALGNSGGGCIVIGVAERADKSLDPTGLTEFKDKVDVTKKVNPLIPDTLMRNLHIDDFAYETSDYQALQGKRFQLVSVLPNPEHLPYVAERANGDARAAAIYVRRGTESVEASHEELQHIINARIATGHSTAAAMKLEDHLDQLQVLNDRIPKTLVVRRMGVADLAAQLQNLSALSLFGGSNRSPNPDYPKEDTQAFIRRMFEAKKARIQRDLDVE</sequence>
<dbReference type="InterPro" id="IPR007421">
    <property type="entry name" value="Schlafen_AlbA_2_dom"/>
</dbReference>
<evidence type="ECO:0000313" key="2">
    <source>
        <dbReference type="EMBL" id="KTT98924.1"/>
    </source>
</evidence>
<protein>
    <recommendedName>
        <fullName evidence="1">Schlafen AlbA-2 domain-containing protein</fullName>
    </recommendedName>
</protein>
<feature type="domain" description="Schlafen AlbA-2" evidence="1">
    <location>
        <begin position="33"/>
        <end position="165"/>
    </location>
</feature>
<dbReference type="AlphaFoldDB" id="A0A147IU39"/>
<accession>A0A147IU39</accession>
<dbReference type="Proteomes" id="UP000073923">
    <property type="component" value="Unassembled WGS sequence"/>
</dbReference>